<evidence type="ECO:0000313" key="1">
    <source>
        <dbReference type="EMBL" id="KAJ5209846.1"/>
    </source>
</evidence>
<dbReference type="Proteomes" id="UP001150942">
    <property type="component" value="Unassembled WGS sequence"/>
</dbReference>
<organism evidence="1 2">
    <name type="scientific">Penicillium cf. viridicatum</name>
    <dbReference type="NCBI Taxonomy" id="2972119"/>
    <lineage>
        <taxon>Eukaryota</taxon>
        <taxon>Fungi</taxon>
        <taxon>Dikarya</taxon>
        <taxon>Ascomycota</taxon>
        <taxon>Pezizomycotina</taxon>
        <taxon>Eurotiomycetes</taxon>
        <taxon>Eurotiomycetidae</taxon>
        <taxon>Eurotiales</taxon>
        <taxon>Aspergillaceae</taxon>
        <taxon>Penicillium</taxon>
    </lineage>
</organism>
<name>A0A9W9MYF3_9EURO</name>
<dbReference type="AlphaFoldDB" id="A0A9W9MYF3"/>
<dbReference type="EMBL" id="JAPQKQ010000002">
    <property type="protein sequence ID" value="KAJ5209846.1"/>
    <property type="molecule type" value="Genomic_DNA"/>
</dbReference>
<sequence length="60" mass="6539">MAIAAVAVSEMGCLISQPSQCWRRSRLWAYDYAIRADLTDASTVPAMNKGAVIDLGYDES</sequence>
<evidence type="ECO:0000313" key="2">
    <source>
        <dbReference type="Proteomes" id="UP001150942"/>
    </source>
</evidence>
<proteinExistence type="predicted"/>
<gene>
    <name evidence="1" type="ORF">N7449_004225</name>
</gene>
<protein>
    <submittedName>
        <fullName evidence="1">Uncharacterized protein</fullName>
    </submittedName>
</protein>
<reference evidence="1" key="2">
    <citation type="journal article" date="2023" name="IMA Fungus">
        <title>Comparative genomic study of the Penicillium genus elucidates a diverse pangenome and 15 lateral gene transfer events.</title>
        <authorList>
            <person name="Petersen C."/>
            <person name="Sorensen T."/>
            <person name="Nielsen M.R."/>
            <person name="Sondergaard T.E."/>
            <person name="Sorensen J.L."/>
            <person name="Fitzpatrick D.A."/>
            <person name="Frisvad J.C."/>
            <person name="Nielsen K.L."/>
        </authorList>
    </citation>
    <scope>NUCLEOTIDE SEQUENCE</scope>
    <source>
        <strain evidence="1">IBT 20477</strain>
    </source>
</reference>
<dbReference type="OrthoDB" id="10290597at2759"/>
<reference evidence="1" key="1">
    <citation type="submission" date="2022-11" db="EMBL/GenBank/DDBJ databases">
        <authorList>
            <person name="Petersen C."/>
        </authorList>
    </citation>
    <scope>NUCLEOTIDE SEQUENCE</scope>
    <source>
        <strain evidence="1">IBT 20477</strain>
    </source>
</reference>
<comment type="caution">
    <text evidence="1">The sequence shown here is derived from an EMBL/GenBank/DDBJ whole genome shotgun (WGS) entry which is preliminary data.</text>
</comment>
<keyword evidence="2" id="KW-1185">Reference proteome</keyword>
<accession>A0A9W9MYF3</accession>